<evidence type="ECO:0000313" key="6">
    <source>
        <dbReference type="Proteomes" id="UP000094527"/>
    </source>
</evidence>
<dbReference type="Proteomes" id="UP000094527">
    <property type="component" value="Unassembled WGS sequence"/>
</dbReference>
<keyword evidence="5" id="KW-0436">Ligase</keyword>
<dbReference type="STRING" id="48709.A0A1D2MJ39"/>
<dbReference type="InterPro" id="IPR036296">
    <property type="entry name" value="SKP1-like_dim_sf"/>
</dbReference>
<dbReference type="GO" id="GO:0016874">
    <property type="term" value="F:ligase activity"/>
    <property type="evidence" value="ECO:0007669"/>
    <property type="project" value="UniProtKB-KW"/>
</dbReference>
<comment type="caution">
    <text evidence="5">The sequence shown here is derived from an EMBL/GenBank/DDBJ whole genome shotgun (WGS) entry which is preliminary data.</text>
</comment>
<dbReference type="EMBL" id="LJIJ01001118">
    <property type="protein sequence ID" value="ODM92925.1"/>
    <property type="molecule type" value="Genomic_DNA"/>
</dbReference>
<dbReference type="InterPro" id="IPR016897">
    <property type="entry name" value="SKP1"/>
</dbReference>
<dbReference type="InterPro" id="IPR011333">
    <property type="entry name" value="SKP1/BTB/POZ_sf"/>
</dbReference>
<dbReference type="Gene3D" id="3.30.710.10">
    <property type="entry name" value="Potassium Channel Kv1.1, Chain A"/>
    <property type="match status" value="1"/>
</dbReference>
<dbReference type="Pfam" id="PF03931">
    <property type="entry name" value="Skp1_POZ"/>
    <property type="match status" value="1"/>
</dbReference>
<dbReference type="SMART" id="SM00512">
    <property type="entry name" value="Skp1"/>
    <property type="match status" value="1"/>
</dbReference>
<evidence type="ECO:0000259" key="4">
    <source>
        <dbReference type="Pfam" id="PF03931"/>
    </source>
</evidence>
<feature type="domain" description="SKP1 component POZ" evidence="4">
    <location>
        <begin position="21"/>
        <end position="85"/>
    </location>
</feature>
<evidence type="ECO:0000256" key="2">
    <source>
        <dbReference type="ARBA" id="ARBA00022786"/>
    </source>
</evidence>
<reference evidence="5 6" key="1">
    <citation type="journal article" date="2016" name="Genome Biol. Evol.">
        <title>Gene Family Evolution Reflects Adaptation to Soil Environmental Stressors in the Genome of the Collembolan Orchesella cincta.</title>
        <authorList>
            <person name="Faddeeva-Vakhrusheva A."/>
            <person name="Derks M.F."/>
            <person name="Anvar S.Y."/>
            <person name="Agamennone V."/>
            <person name="Suring W."/>
            <person name="Smit S."/>
            <person name="van Straalen N.M."/>
            <person name="Roelofs D."/>
        </authorList>
    </citation>
    <scope>NUCLEOTIDE SEQUENCE [LARGE SCALE GENOMIC DNA]</scope>
    <source>
        <tissue evidence="5">Mixed pool</tissue>
    </source>
</reference>
<organism evidence="5 6">
    <name type="scientific">Orchesella cincta</name>
    <name type="common">Springtail</name>
    <name type="synonym">Podura cincta</name>
    <dbReference type="NCBI Taxonomy" id="48709"/>
    <lineage>
        <taxon>Eukaryota</taxon>
        <taxon>Metazoa</taxon>
        <taxon>Ecdysozoa</taxon>
        <taxon>Arthropoda</taxon>
        <taxon>Hexapoda</taxon>
        <taxon>Collembola</taxon>
        <taxon>Entomobryomorpha</taxon>
        <taxon>Entomobryoidea</taxon>
        <taxon>Orchesellidae</taxon>
        <taxon>Orchesellinae</taxon>
        <taxon>Orchesella</taxon>
    </lineage>
</organism>
<protein>
    <submittedName>
        <fullName evidence="5">E3 ubiquitin ligase complex SCF subunit sconC</fullName>
    </submittedName>
</protein>
<name>A0A1D2MJ39_ORCCI</name>
<evidence type="ECO:0000313" key="5">
    <source>
        <dbReference type="EMBL" id="ODM92925.1"/>
    </source>
</evidence>
<dbReference type="PIRSF" id="PIRSF028729">
    <property type="entry name" value="E3_ubiquit_lig_SCF_Skp"/>
    <property type="match status" value="1"/>
</dbReference>
<dbReference type="SUPFAM" id="SSF81382">
    <property type="entry name" value="Skp1 dimerisation domain-like"/>
    <property type="match status" value="1"/>
</dbReference>
<sequence>MTDKHTERSDENAKKFLKMPNIKLVAKDDGITEVDLEVVKKSITIKSLLENANTPTEEQEEELIPVPNVTTPILRKVVEWMIHHKDDYPLVEDDNGEVAADVLEDAWDTQFLQMDGSQLLNLLKVAHYLDIKVLLNMGAKKMPSMILGCQTPEEMRALLNVQNDFSPEEEQQTRAENAWCMEP</sequence>
<evidence type="ECO:0000259" key="3">
    <source>
        <dbReference type="Pfam" id="PF01466"/>
    </source>
</evidence>
<feature type="domain" description="SKP1 component dimerisation" evidence="3">
    <location>
        <begin position="132"/>
        <end position="180"/>
    </location>
</feature>
<dbReference type="GO" id="GO:0006511">
    <property type="term" value="P:ubiquitin-dependent protein catabolic process"/>
    <property type="evidence" value="ECO:0007669"/>
    <property type="project" value="InterPro"/>
</dbReference>
<keyword evidence="6" id="KW-1185">Reference proteome</keyword>
<dbReference type="InterPro" id="IPR001232">
    <property type="entry name" value="SKP1-like"/>
</dbReference>
<dbReference type="AlphaFoldDB" id="A0A1D2MJ39"/>
<dbReference type="OrthoDB" id="2342932at2759"/>
<dbReference type="InterPro" id="IPR016072">
    <property type="entry name" value="Skp1_comp_dimer"/>
</dbReference>
<dbReference type="PANTHER" id="PTHR11165">
    <property type="entry name" value="SKP1"/>
    <property type="match status" value="1"/>
</dbReference>
<dbReference type="SUPFAM" id="SSF54695">
    <property type="entry name" value="POZ domain"/>
    <property type="match status" value="1"/>
</dbReference>
<proteinExistence type="inferred from homology"/>
<dbReference type="Pfam" id="PF01466">
    <property type="entry name" value="Skp1"/>
    <property type="match status" value="1"/>
</dbReference>
<dbReference type="OMA" id="YKWHYEE"/>
<accession>A0A1D2MJ39</accession>
<evidence type="ECO:0000256" key="1">
    <source>
        <dbReference type="ARBA" id="ARBA00009993"/>
    </source>
</evidence>
<dbReference type="CDD" id="cd18322">
    <property type="entry name" value="BTB_POZ_SKP1"/>
    <property type="match status" value="1"/>
</dbReference>
<gene>
    <name evidence="5" type="ORF">Ocin01_13757</name>
</gene>
<keyword evidence="2" id="KW-0833">Ubl conjugation pathway</keyword>
<comment type="similarity">
    <text evidence="1">Belongs to the SKP1 family.</text>
</comment>
<feature type="non-terminal residue" evidence="5">
    <location>
        <position position="183"/>
    </location>
</feature>
<dbReference type="InterPro" id="IPR016073">
    <property type="entry name" value="Skp1_comp_POZ"/>
</dbReference>